<reference evidence="2 3" key="1">
    <citation type="journal article" date="2016" name="Int. J. Syst. Evol. Microbiol.">
        <title>Chitinibacter fontanus sp. nov., isolated from a spring.</title>
        <authorList>
            <person name="Sheu S.Y."/>
            <person name="Li Y.S."/>
            <person name="Young C.C."/>
            <person name="Chen W.M."/>
        </authorList>
    </citation>
    <scope>NUCLEOTIDE SEQUENCE [LARGE SCALE GENOMIC DNA]</scope>
    <source>
        <strain evidence="2 3">STM-7</strain>
    </source>
</reference>
<protein>
    <submittedName>
        <fullName evidence="2">Uncharacterized protein</fullName>
    </submittedName>
</protein>
<name>A0A7D5VA61_9NEIS</name>
<dbReference type="AlphaFoldDB" id="A0A7D5VA61"/>
<dbReference type="Proteomes" id="UP000510822">
    <property type="component" value="Chromosome"/>
</dbReference>
<keyword evidence="1" id="KW-0472">Membrane</keyword>
<sequence>MSERDPRFDLGSIAKNKAIIEQAKVDANKREGKSGGPLMALVNLPWLIAAGAWVWWEYFR</sequence>
<dbReference type="KEGG" id="cfon:HZU75_09870"/>
<dbReference type="RefSeq" id="WP_180305925.1">
    <property type="nucleotide sequence ID" value="NZ_CP058952.1"/>
</dbReference>
<dbReference type="EMBL" id="CP058952">
    <property type="protein sequence ID" value="QLI81818.1"/>
    <property type="molecule type" value="Genomic_DNA"/>
</dbReference>
<evidence type="ECO:0000313" key="3">
    <source>
        <dbReference type="Proteomes" id="UP000510822"/>
    </source>
</evidence>
<evidence type="ECO:0000313" key="2">
    <source>
        <dbReference type="EMBL" id="QLI81818.1"/>
    </source>
</evidence>
<keyword evidence="3" id="KW-1185">Reference proteome</keyword>
<gene>
    <name evidence="2" type="ORF">HZU75_09870</name>
</gene>
<keyword evidence="1" id="KW-0812">Transmembrane</keyword>
<feature type="transmembrane region" description="Helical" evidence="1">
    <location>
        <begin position="38"/>
        <end position="56"/>
    </location>
</feature>
<proteinExistence type="predicted"/>
<accession>A0A7D5VA61</accession>
<keyword evidence="1" id="KW-1133">Transmembrane helix</keyword>
<evidence type="ECO:0000256" key="1">
    <source>
        <dbReference type="SAM" id="Phobius"/>
    </source>
</evidence>
<organism evidence="2 3">
    <name type="scientific">Chitinibacter fontanus</name>
    <dbReference type="NCBI Taxonomy" id="1737446"/>
    <lineage>
        <taxon>Bacteria</taxon>
        <taxon>Pseudomonadati</taxon>
        <taxon>Pseudomonadota</taxon>
        <taxon>Betaproteobacteria</taxon>
        <taxon>Neisseriales</taxon>
        <taxon>Chitinibacteraceae</taxon>
        <taxon>Chitinibacter</taxon>
    </lineage>
</organism>